<dbReference type="AlphaFoldDB" id="A0A176RZ62"/>
<proteinExistence type="predicted"/>
<evidence type="ECO:0000313" key="2">
    <source>
        <dbReference type="Proteomes" id="UP000076962"/>
    </source>
</evidence>
<keyword evidence="2" id="KW-1185">Reference proteome</keyword>
<sequence length="161" mass="18651">CVLLSRYNYKNLGLYRQTGSYRLQEIDGRTLSKDEILSFSLHNQSQKDYYCYLINIAYDGAIYAMFPNPKDRVESARLKKGEMRQLLKEVVLPLTELGEETIKVITSNHPIDASLFEQAPFDRDALNPLEQLVVNAVHGSRRQTSIKYDEWATEQISFRVK</sequence>
<feature type="non-terminal residue" evidence="1">
    <location>
        <position position="1"/>
    </location>
</feature>
<protein>
    <submittedName>
        <fullName evidence="1">Peptidase C14 caspase catalytic subunit p20</fullName>
    </submittedName>
</protein>
<dbReference type="Proteomes" id="UP000076962">
    <property type="component" value="Unassembled WGS sequence"/>
</dbReference>
<accession>A0A176RZ62</accession>
<organism evidence="1 2">
    <name type="scientific">Candidatus Thiomargarita nelsonii</name>
    <dbReference type="NCBI Taxonomy" id="1003181"/>
    <lineage>
        <taxon>Bacteria</taxon>
        <taxon>Pseudomonadati</taxon>
        <taxon>Pseudomonadota</taxon>
        <taxon>Gammaproteobacteria</taxon>
        <taxon>Thiotrichales</taxon>
        <taxon>Thiotrichaceae</taxon>
        <taxon>Thiomargarita</taxon>
    </lineage>
</organism>
<reference evidence="1 2" key="1">
    <citation type="submission" date="2016-05" db="EMBL/GenBank/DDBJ databases">
        <title>Single-cell genome of chain-forming Candidatus Thiomargarita nelsonii and comparison to other large sulfur-oxidizing bacteria.</title>
        <authorList>
            <person name="Winkel M."/>
            <person name="Salman V."/>
            <person name="Woyke T."/>
            <person name="Schulz-Vogt H."/>
            <person name="Richter M."/>
            <person name="Flood B."/>
            <person name="Bailey J."/>
            <person name="Amann R."/>
            <person name="Mussmann M."/>
        </authorList>
    </citation>
    <scope>NUCLEOTIDE SEQUENCE [LARGE SCALE GENOMIC DNA]</scope>
    <source>
        <strain evidence="1 2">THI036</strain>
    </source>
</reference>
<evidence type="ECO:0000313" key="1">
    <source>
        <dbReference type="EMBL" id="OAD20968.1"/>
    </source>
</evidence>
<gene>
    <name evidence="1" type="ORF">THIOM_003289</name>
</gene>
<name>A0A176RZ62_9GAMM</name>
<comment type="caution">
    <text evidence="1">The sequence shown here is derived from an EMBL/GenBank/DDBJ whole genome shotgun (WGS) entry which is preliminary data.</text>
</comment>
<dbReference type="EMBL" id="LUTY01001970">
    <property type="protein sequence ID" value="OAD20968.1"/>
    <property type="molecule type" value="Genomic_DNA"/>
</dbReference>